<accession>A0ABY2GVU1</accession>
<keyword evidence="2" id="KW-1185">Reference proteome</keyword>
<dbReference type="GeneID" id="300580636"/>
<dbReference type="EMBL" id="PPTA01000016">
    <property type="protein sequence ID" value="TFA99037.1"/>
    <property type="molecule type" value="Genomic_DNA"/>
</dbReference>
<dbReference type="Proteomes" id="UP001642720">
    <property type="component" value="Unassembled WGS sequence"/>
</dbReference>
<reference evidence="1 2" key="1">
    <citation type="submission" date="2018-01" db="EMBL/GenBank/DDBJ databases">
        <title>Genome characterization of the sugarcane-associated fungus Trichoderma ghanense CCMA-1212 and their application in lignocelulose bioconversion.</title>
        <authorList>
            <person name="Steindorff A.S."/>
            <person name="Mendes T.D."/>
            <person name="Vilela E.S.D."/>
            <person name="Rodrigues D.S."/>
            <person name="Formighieri E.F."/>
            <person name="Melo I.S."/>
            <person name="Favaro L.C.L."/>
        </authorList>
    </citation>
    <scope>NUCLEOTIDE SEQUENCE [LARGE SCALE GENOMIC DNA]</scope>
    <source>
        <strain evidence="1 2">CCMA-1212</strain>
    </source>
</reference>
<comment type="caution">
    <text evidence="1">The sequence shown here is derived from an EMBL/GenBank/DDBJ whole genome shotgun (WGS) entry which is preliminary data.</text>
</comment>
<protein>
    <submittedName>
        <fullName evidence="1">Uncharacterized protein</fullName>
    </submittedName>
</protein>
<dbReference type="RefSeq" id="XP_073555239.1">
    <property type="nucleotide sequence ID" value="XM_073706186.1"/>
</dbReference>
<proteinExistence type="predicted"/>
<evidence type="ECO:0000313" key="1">
    <source>
        <dbReference type="EMBL" id="TFA99037.1"/>
    </source>
</evidence>
<sequence length="134" mass="14803">MTQSSVLITNASRGMYALLVRRIGSRRTIWTLGQASRPLWQPNTSSDRTMLSSEANPARYSVKRNFLAFRRFQALSLSAKAGAPYGERLMKKMGINGQSQRSAASTWGGRFHPRGRDTKIGYALSIPLPGARDG</sequence>
<organism evidence="1 2">
    <name type="scientific">Trichoderma ghanense</name>
    <dbReference type="NCBI Taxonomy" id="65468"/>
    <lineage>
        <taxon>Eukaryota</taxon>
        <taxon>Fungi</taxon>
        <taxon>Dikarya</taxon>
        <taxon>Ascomycota</taxon>
        <taxon>Pezizomycotina</taxon>
        <taxon>Sordariomycetes</taxon>
        <taxon>Hypocreomycetidae</taxon>
        <taxon>Hypocreales</taxon>
        <taxon>Hypocreaceae</taxon>
        <taxon>Trichoderma</taxon>
    </lineage>
</organism>
<name>A0ABY2GVU1_9HYPO</name>
<gene>
    <name evidence="1" type="ORF">CCMA1212_009085</name>
</gene>
<evidence type="ECO:0000313" key="2">
    <source>
        <dbReference type="Proteomes" id="UP001642720"/>
    </source>
</evidence>